<reference evidence="11 12" key="1">
    <citation type="submission" date="2018-04" db="EMBL/GenBank/DDBJ databases">
        <title>Genomic sequence of a freshwater isolate of Shewanella morhuae.</title>
        <authorList>
            <person name="Castillo D.E."/>
            <person name="Gram L."/>
        </authorList>
    </citation>
    <scope>NUCLEOTIDE SEQUENCE [LARGE SCALE GENOMIC DNA]</scope>
    <source>
        <strain evidence="11 12">CW7</strain>
    </source>
</reference>
<evidence type="ECO:0000313" key="12">
    <source>
        <dbReference type="Proteomes" id="UP000240506"/>
    </source>
</evidence>
<gene>
    <name evidence="11" type="ORF">C9I43_05850</name>
</gene>
<evidence type="ECO:0000256" key="4">
    <source>
        <dbReference type="ARBA" id="ARBA00020771"/>
    </source>
</evidence>
<evidence type="ECO:0000256" key="2">
    <source>
        <dbReference type="ARBA" id="ARBA00008055"/>
    </source>
</evidence>
<evidence type="ECO:0000256" key="10">
    <source>
        <dbReference type="RuleBase" id="RU004161"/>
    </source>
</evidence>
<comment type="caution">
    <text evidence="11">The sequence shown here is derived from an EMBL/GenBank/DDBJ whole genome shotgun (WGS) entry which is preliminary data.</text>
</comment>
<evidence type="ECO:0000256" key="5">
    <source>
        <dbReference type="ARBA" id="ARBA00023133"/>
    </source>
</evidence>
<keyword evidence="12" id="KW-1185">Reference proteome</keyword>
<keyword evidence="5" id="KW-0350">Heme biosynthesis</keyword>
<dbReference type="PANTHER" id="PTHR11458:SF1">
    <property type="entry name" value="DELTA-AMINOLEVULINIC ACID DEHYDRATASE"/>
    <property type="match status" value="1"/>
</dbReference>
<accession>A0ABX5HV23</accession>
<dbReference type="PROSITE" id="PS00169">
    <property type="entry name" value="D_ALA_DEHYDRATASE"/>
    <property type="match status" value="1"/>
</dbReference>
<dbReference type="SUPFAM" id="SSF51569">
    <property type="entry name" value="Aldolase"/>
    <property type="match status" value="1"/>
</dbReference>
<dbReference type="InterPro" id="IPR030656">
    <property type="entry name" value="ALAD_AS"/>
</dbReference>
<dbReference type="NCBIfam" id="NF006762">
    <property type="entry name" value="PRK09283.1"/>
    <property type="match status" value="1"/>
</dbReference>
<evidence type="ECO:0000256" key="6">
    <source>
        <dbReference type="ARBA" id="ARBA00023239"/>
    </source>
</evidence>
<evidence type="ECO:0000256" key="9">
    <source>
        <dbReference type="RuleBase" id="RU000515"/>
    </source>
</evidence>
<organism evidence="11 12">
    <name type="scientific">Shewanella morhuae</name>
    <dbReference type="NCBI Taxonomy" id="365591"/>
    <lineage>
        <taxon>Bacteria</taxon>
        <taxon>Pseudomonadati</taxon>
        <taxon>Pseudomonadota</taxon>
        <taxon>Gammaproteobacteria</taxon>
        <taxon>Alteromonadales</taxon>
        <taxon>Shewanellaceae</taxon>
        <taxon>Shewanella</taxon>
    </lineage>
</organism>
<sequence length="327" mass="35901">MLNTPPLRRLRRLRSSEAMRDLLRETHISLSDLIHPLFIEEHITHAVPISTLPGISRLPESALAEEVRELYALGIRYVMPFGISHTKDDKGSDTWNDDGLLARMVRTIKAAVPEMMVIPDICFCEYTDHGHCGVVHNNEVCNDLTVENLVKQSITAATAGADMLAPSAMMDGQVKAIRQGLDAAGFEHVAILAHSAKFASSFYGPFRAAVDCELSGNRKGYQLDYANGRQALLEASLDEAEGADILMVKPGTPYLDVLSRLRQETHLPLAAYQVGGEYAGIKFAALAGALDERAVVTETFIGLKRAGADLIVSYYTKQYAQWLAESR</sequence>
<dbReference type="Gene3D" id="3.20.20.70">
    <property type="entry name" value="Aldolase class I"/>
    <property type="match status" value="1"/>
</dbReference>
<dbReference type="Pfam" id="PF00490">
    <property type="entry name" value="ALAD"/>
    <property type="match status" value="1"/>
</dbReference>
<dbReference type="RefSeq" id="WP_076500224.1">
    <property type="nucleotide sequence ID" value="NZ_FTNN01000010.1"/>
</dbReference>
<proteinExistence type="inferred from homology"/>
<dbReference type="Proteomes" id="UP000240506">
    <property type="component" value="Unassembled WGS sequence"/>
</dbReference>
<dbReference type="NCBIfam" id="NF009923">
    <property type="entry name" value="PRK13384.1"/>
    <property type="match status" value="1"/>
</dbReference>
<dbReference type="PIRSF" id="PIRSF001415">
    <property type="entry name" value="Porphbilin_synth"/>
    <property type="match status" value="1"/>
</dbReference>
<evidence type="ECO:0000256" key="3">
    <source>
        <dbReference type="ARBA" id="ARBA00012053"/>
    </source>
</evidence>
<dbReference type="EC" id="4.2.1.24" evidence="3 9"/>
<keyword evidence="6 9" id="KW-0456">Lyase</keyword>
<dbReference type="InterPro" id="IPR001731">
    <property type="entry name" value="ALAD"/>
</dbReference>
<dbReference type="CDD" id="cd00384">
    <property type="entry name" value="ALAD_PBGS"/>
    <property type="match status" value="1"/>
</dbReference>
<dbReference type="PANTHER" id="PTHR11458">
    <property type="entry name" value="DELTA-AMINOLEVULINIC ACID DEHYDRATASE"/>
    <property type="match status" value="1"/>
</dbReference>
<evidence type="ECO:0000256" key="8">
    <source>
        <dbReference type="ARBA" id="ARBA00047651"/>
    </source>
</evidence>
<dbReference type="InterPro" id="IPR013785">
    <property type="entry name" value="Aldolase_TIM"/>
</dbReference>
<dbReference type="SMART" id="SM01004">
    <property type="entry name" value="ALAD"/>
    <property type="match status" value="1"/>
</dbReference>
<evidence type="ECO:0000256" key="1">
    <source>
        <dbReference type="ARBA" id="ARBA00004694"/>
    </source>
</evidence>
<comment type="pathway">
    <text evidence="1">Porphyrin-containing compound metabolism; protoporphyrin-IX biosynthesis; coproporphyrinogen-III from 5-aminolevulinate: step 1/4.</text>
</comment>
<dbReference type="PRINTS" id="PR00144">
    <property type="entry name" value="DALDHYDRTASE"/>
</dbReference>
<evidence type="ECO:0000256" key="7">
    <source>
        <dbReference type="ARBA" id="ARBA00023244"/>
    </source>
</evidence>
<keyword evidence="7 9" id="KW-0627">Porphyrin biosynthesis</keyword>
<comment type="catalytic activity">
    <reaction evidence="8 9">
        <text>2 5-aminolevulinate = porphobilinogen + 2 H2O + H(+)</text>
        <dbReference type="Rhea" id="RHEA:24064"/>
        <dbReference type="ChEBI" id="CHEBI:15377"/>
        <dbReference type="ChEBI" id="CHEBI:15378"/>
        <dbReference type="ChEBI" id="CHEBI:58126"/>
        <dbReference type="ChEBI" id="CHEBI:356416"/>
        <dbReference type="EC" id="4.2.1.24"/>
    </reaction>
</comment>
<evidence type="ECO:0000313" key="11">
    <source>
        <dbReference type="EMBL" id="PTA50069.1"/>
    </source>
</evidence>
<comment type="similarity">
    <text evidence="2 10">Belongs to the ALAD family.</text>
</comment>
<dbReference type="EMBL" id="PYSG01000002">
    <property type="protein sequence ID" value="PTA50069.1"/>
    <property type="molecule type" value="Genomic_DNA"/>
</dbReference>
<protein>
    <recommendedName>
        <fullName evidence="4 9">Delta-aminolevulinic acid dehydratase</fullName>
        <ecNumber evidence="3 9">4.2.1.24</ecNumber>
    </recommendedName>
</protein>
<name>A0ABX5HV23_9GAMM</name>
<comment type="subunit">
    <text evidence="9">Homooctamer.</text>
</comment>